<protein>
    <recommendedName>
        <fullName evidence="2">ribonuclease H</fullName>
        <ecNumber evidence="2">3.1.26.4</ecNumber>
    </recommendedName>
</protein>
<reference evidence="4" key="1">
    <citation type="journal article" date="2023" name="Science">
        <title>Genome structures resolve the early diversification of teleost fishes.</title>
        <authorList>
            <person name="Parey E."/>
            <person name="Louis A."/>
            <person name="Montfort J."/>
            <person name="Bouchez O."/>
            <person name="Roques C."/>
            <person name="Iampietro C."/>
            <person name="Lluch J."/>
            <person name="Castinel A."/>
            <person name="Donnadieu C."/>
            <person name="Desvignes T."/>
            <person name="Floi Bucao C."/>
            <person name="Jouanno E."/>
            <person name="Wen M."/>
            <person name="Mejri S."/>
            <person name="Dirks R."/>
            <person name="Jansen H."/>
            <person name="Henkel C."/>
            <person name="Chen W.J."/>
            <person name="Zahm M."/>
            <person name="Cabau C."/>
            <person name="Klopp C."/>
            <person name="Thompson A.W."/>
            <person name="Robinson-Rechavi M."/>
            <person name="Braasch I."/>
            <person name="Lecointre G."/>
            <person name="Bobe J."/>
            <person name="Postlethwait J.H."/>
            <person name="Berthelot C."/>
            <person name="Roest Crollius H."/>
            <person name="Guiguen Y."/>
        </authorList>
    </citation>
    <scope>NUCLEOTIDE SEQUENCE</scope>
    <source>
        <strain evidence="4">NC1722</strain>
    </source>
</reference>
<dbReference type="Pfam" id="PF17919">
    <property type="entry name" value="RT_RNaseH_2"/>
    <property type="match status" value="1"/>
</dbReference>
<gene>
    <name evidence="4" type="ORF">AAFF_G00335220</name>
</gene>
<proteinExistence type="inferred from homology"/>
<evidence type="ECO:0000313" key="4">
    <source>
        <dbReference type="EMBL" id="KAJ8404659.1"/>
    </source>
</evidence>
<dbReference type="SUPFAM" id="SSF56672">
    <property type="entry name" value="DNA/RNA polymerases"/>
    <property type="match status" value="1"/>
</dbReference>
<sequence>MPFGVCNSPATFEQLMEKVLQPVPASACVVYLDNILVHAATYIAALNSLFQQIANANLCLNPAKYSLFHRKTSFLGHVVSEEGVSTDPAKVEVVEQWLVLTSTAEMRSFLGLASYYRRFIVGLADIAHPLHQLTKKAQWFQWSPASQDAFNRLRRALITAPVLAIPGSSKPFILDTDISNDGISAVLSLLGLFPCSLFRRKTSFLGHIVSEEGISTDPAKVEAVEQ</sequence>
<evidence type="ECO:0000256" key="1">
    <source>
        <dbReference type="ARBA" id="ARBA00010879"/>
    </source>
</evidence>
<dbReference type="InterPro" id="IPR000477">
    <property type="entry name" value="RT_dom"/>
</dbReference>
<dbReference type="Gene3D" id="3.30.70.270">
    <property type="match status" value="2"/>
</dbReference>
<dbReference type="FunFam" id="3.30.70.270:FF:000020">
    <property type="entry name" value="Transposon Tf2-6 polyprotein-like Protein"/>
    <property type="match status" value="1"/>
</dbReference>
<dbReference type="Proteomes" id="UP001221898">
    <property type="component" value="Unassembled WGS sequence"/>
</dbReference>
<dbReference type="PROSITE" id="PS50878">
    <property type="entry name" value="RT_POL"/>
    <property type="match status" value="1"/>
</dbReference>
<dbReference type="InterPro" id="IPR051320">
    <property type="entry name" value="Viral_Replic_Matur_Polypro"/>
</dbReference>
<dbReference type="InterPro" id="IPR041577">
    <property type="entry name" value="RT_RNaseH_2"/>
</dbReference>
<comment type="similarity">
    <text evidence="1">Belongs to the beta type-B retroviral polymerase family. HERV class-II K(HML-2) pol subfamily.</text>
</comment>
<evidence type="ECO:0000259" key="3">
    <source>
        <dbReference type="PROSITE" id="PS50878"/>
    </source>
</evidence>
<dbReference type="PANTHER" id="PTHR33064:SF37">
    <property type="entry name" value="RIBONUCLEASE H"/>
    <property type="match status" value="1"/>
</dbReference>
<feature type="domain" description="Reverse transcriptase" evidence="3">
    <location>
        <begin position="1"/>
        <end position="114"/>
    </location>
</feature>
<dbReference type="Pfam" id="PF00078">
    <property type="entry name" value="RVT_1"/>
    <property type="match status" value="1"/>
</dbReference>
<dbReference type="PANTHER" id="PTHR33064">
    <property type="entry name" value="POL PROTEIN"/>
    <property type="match status" value="1"/>
</dbReference>
<dbReference type="EMBL" id="JAINUG010000052">
    <property type="protein sequence ID" value="KAJ8404659.1"/>
    <property type="molecule type" value="Genomic_DNA"/>
</dbReference>
<keyword evidence="5" id="KW-1185">Reference proteome</keyword>
<comment type="caution">
    <text evidence="4">The sequence shown here is derived from an EMBL/GenBank/DDBJ whole genome shotgun (WGS) entry which is preliminary data.</text>
</comment>
<evidence type="ECO:0000313" key="5">
    <source>
        <dbReference type="Proteomes" id="UP001221898"/>
    </source>
</evidence>
<dbReference type="GO" id="GO:0004523">
    <property type="term" value="F:RNA-DNA hybrid ribonuclease activity"/>
    <property type="evidence" value="ECO:0007669"/>
    <property type="project" value="UniProtKB-EC"/>
</dbReference>
<evidence type="ECO:0000256" key="2">
    <source>
        <dbReference type="ARBA" id="ARBA00012180"/>
    </source>
</evidence>
<dbReference type="AlphaFoldDB" id="A0AAD7SL74"/>
<name>A0AAD7SL74_9TELE</name>
<dbReference type="InterPro" id="IPR043128">
    <property type="entry name" value="Rev_trsase/Diguanyl_cyclase"/>
</dbReference>
<organism evidence="4 5">
    <name type="scientific">Aldrovandia affinis</name>
    <dbReference type="NCBI Taxonomy" id="143900"/>
    <lineage>
        <taxon>Eukaryota</taxon>
        <taxon>Metazoa</taxon>
        <taxon>Chordata</taxon>
        <taxon>Craniata</taxon>
        <taxon>Vertebrata</taxon>
        <taxon>Euteleostomi</taxon>
        <taxon>Actinopterygii</taxon>
        <taxon>Neopterygii</taxon>
        <taxon>Teleostei</taxon>
        <taxon>Notacanthiformes</taxon>
        <taxon>Halosauridae</taxon>
        <taxon>Aldrovandia</taxon>
    </lineage>
</organism>
<accession>A0AAD7SL74</accession>
<dbReference type="EC" id="3.1.26.4" evidence="2"/>
<dbReference type="InterPro" id="IPR043502">
    <property type="entry name" value="DNA/RNA_pol_sf"/>
</dbReference>